<name>A0ABQ1BNW0_9MYCO</name>
<sequence length="230" mass="24453">MGGRFWFSLDDGRGDVSGLAADIGIHVFGDGIGLLIGGRDTGMRVEDPVTTLVELARRFSDIRGTAWRVAELDNVNDLLPGVRLGTAFAGDRGPVGWLSQDDGRVTLGAAVPLGVLPARVAEFLAAIEGWSSVAICWCVISTKPWPTSRYGAGAAGLGVRRELPVVDRQRLHRQPRLCPLGRRCGGRRRACSTTTRKCTDTSSAANALAAAHLLVLVATGDGYRLLKHLG</sequence>
<organism evidence="1 2">
    <name type="scientific">Mycobacterium kubicae</name>
    <dbReference type="NCBI Taxonomy" id="120959"/>
    <lineage>
        <taxon>Bacteria</taxon>
        <taxon>Bacillati</taxon>
        <taxon>Actinomycetota</taxon>
        <taxon>Actinomycetes</taxon>
        <taxon>Mycobacteriales</taxon>
        <taxon>Mycobacteriaceae</taxon>
        <taxon>Mycobacterium</taxon>
        <taxon>Mycobacterium simiae complex</taxon>
    </lineage>
</organism>
<protein>
    <submittedName>
        <fullName evidence="1">Uncharacterized protein</fullName>
    </submittedName>
</protein>
<keyword evidence="2" id="KW-1185">Reference proteome</keyword>
<reference evidence="1 2" key="1">
    <citation type="journal article" date="2019" name="Emerg. Microbes Infect.">
        <title>Comprehensive subspecies identification of 175 nontuberculous mycobacteria species based on 7547 genomic profiles.</title>
        <authorList>
            <person name="Matsumoto Y."/>
            <person name="Kinjo T."/>
            <person name="Motooka D."/>
            <person name="Nabeya D."/>
            <person name="Jung N."/>
            <person name="Uechi K."/>
            <person name="Horii T."/>
            <person name="Iida T."/>
            <person name="Fujita J."/>
            <person name="Nakamura S."/>
        </authorList>
    </citation>
    <scope>NUCLEOTIDE SEQUENCE [LARGE SCALE GENOMIC DNA]</scope>
    <source>
        <strain evidence="1 2">JCM 13573</strain>
    </source>
</reference>
<dbReference type="Proteomes" id="UP000465306">
    <property type="component" value="Unassembled WGS sequence"/>
</dbReference>
<gene>
    <name evidence="1" type="ORF">MKUB_29040</name>
</gene>
<accession>A0ABQ1BNW0</accession>
<dbReference type="EMBL" id="BLKU01000003">
    <property type="protein sequence ID" value="GFG65414.1"/>
    <property type="molecule type" value="Genomic_DNA"/>
</dbReference>
<dbReference type="InterPro" id="IPR036136">
    <property type="entry name" value="Nit/Sulf_reduc_fer-like_dom_sf"/>
</dbReference>
<comment type="caution">
    <text evidence="1">The sequence shown here is derived from an EMBL/GenBank/DDBJ whole genome shotgun (WGS) entry which is preliminary data.</text>
</comment>
<proteinExistence type="predicted"/>
<evidence type="ECO:0000313" key="2">
    <source>
        <dbReference type="Proteomes" id="UP000465306"/>
    </source>
</evidence>
<dbReference type="SUPFAM" id="SSF55124">
    <property type="entry name" value="Nitrite/Sulfite reductase N-terminal domain-like"/>
    <property type="match status" value="1"/>
</dbReference>
<evidence type="ECO:0000313" key="1">
    <source>
        <dbReference type="EMBL" id="GFG65414.1"/>
    </source>
</evidence>